<dbReference type="InterPro" id="IPR003593">
    <property type="entry name" value="AAA+_ATPase"/>
</dbReference>
<dbReference type="Proteomes" id="UP001529369">
    <property type="component" value="Unassembled WGS sequence"/>
</dbReference>
<protein>
    <submittedName>
        <fullName evidence="6">ABC transporter ATP-binding protein</fullName>
    </submittedName>
</protein>
<dbReference type="CDD" id="cd03293">
    <property type="entry name" value="ABC_NrtD_SsuB_transporters"/>
    <property type="match status" value="1"/>
</dbReference>
<dbReference type="SUPFAM" id="SSF52540">
    <property type="entry name" value="P-loop containing nucleoside triphosphate hydrolases"/>
    <property type="match status" value="1"/>
</dbReference>
<dbReference type="RefSeq" id="WP_290318974.1">
    <property type="nucleotide sequence ID" value="NZ_JAUFPN010000184.1"/>
</dbReference>
<keyword evidence="2" id="KW-0813">Transport</keyword>
<dbReference type="PROSITE" id="PS50893">
    <property type="entry name" value="ABC_TRANSPORTER_2"/>
    <property type="match status" value="1"/>
</dbReference>
<dbReference type="InterPro" id="IPR003439">
    <property type="entry name" value="ABC_transporter-like_ATP-bd"/>
</dbReference>
<gene>
    <name evidence="6" type="ORF">QWZ14_21590</name>
</gene>
<keyword evidence="3" id="KW-0547">Nucleotide-binding</keyword>
<dbReference type="InterPro" id="IPR050166">
    <property type="entry name" value="ABC_transporter_ATP-bind"/>
</dbReference>
<evidence type="ECO:0000256" key="4">
    <source>
        <dbReference type="ARBA" id="ARBA00022840"/>
    </source>
</evidence>
<evidence type="ECO:0000313" key="7">
    <source>
        <dbReference type="Proteomes" id="UP001529369"/>
    </source>
</evidence>
<name>A0ABT8ABM7_9PROT</name>
<dbReference type="PROSITE" id="PS00211">
    <property type="entry name" value="ABC_TRANSPORTER_1"/>
    <property type="match status" value="1"/>
</dbReference>
<dbReference type="EMBL" id="JAUFPN010000184">
    <property type="protein sequence ID" value="MDN3566981.1"/>
    <property type="molecule type" value="Genomic_DNA"/>
</dbReference>
<keyword evidence="7" id="KW-1185">Reference proteome</keyword>
<dbReference type="Pfam" id="PF00005">
    <property type="entry name" value="ABC_tran"/>
    <property type="match status" value="1"/>
</dbReference>
<dbReference type="SMART" id="SM00382">
    <property type="entry name" value="AAA"/>
    <property type="match status" value="1"/>
</dbReference>
<evidence type="ECO:0000259" key="5">
    <source>
        <dbReference type="PROSITE" id="PS50893"/>
    </source>
</evidence>
<comment type="similarity">
    <text evidence="1">Belongs to the ABC transporter superfamily.</text>
</comment>
<dbReference type="InterPro" id="IPR017871">
    <property type="entry name" value="ABC_transporter-like_CS"/>
</dbReference>
<accession>A0ABT8ABM7</accession>
<keyword evidence="4 6" id="KW-0067">ATP-binding</keyword>
<evidence type="ECO:0000256" key="3">
    <source>
        <dbReference type="ARBA" id="ARBA00022741"/>
    </source>
</evidence>
<organism evidence="6 7">
    <name type="scientific">Paeniroseomonas aquatica</name>
    <dbReference type="NCBI Taxonomy" id="373043"/>
    <lineage>
        <taxon>Bacteria</taxon>
        <taxon>Pseudomonadati</taxon>
        <taxon>Pseudomonadota</taxon>
        <taxon>Alphaproteobacteria</taxon>
        <taxon>Acetobacterales</taxon>
        <taxon>Acetobacteraceae</taxon>
        <taxon>Paeniroseomonas</taxon>
    </lineage>
</organism>
<evidence type="ECO:0000256" key="1">
    <source>
        <dbReference type="ARBA" id="ARBA00005417"/>
    </source>
</evidence>
<dbReference type="Gene3D" id="3.40.50.300">
    <property type="entry name" value="P-loop containing nucleotide triphosphate hydrolases"/>
    <property type="match status" value="1"/>
</dbReference>
<feature type="domain" description="ABC transporter" evidence="5">
    <location>
        <begin position="2"/>
        <end position="233"/>
    </location>
</feature>
<comment type="caution">
    <text evidence="6">The sequence shown here is derived from an EMBL/GenBank/DDBJ whole genome shotgun (WGS) entry which is preliminary data.</text>
</comment>
<dbReference type="PANTHER" id="PTHR42788:SF13">
    <property type="entry name" value="ALIPHATIC SULFONATES IMPORT ATP-BINDING PROTEIN SSUB"/>
    <property type="match status" value="1"/>
</dbReference>
<dbReference type="GO" id="GO:0005524">
    <property type="term" value="F:ATP binding"/>
    <property type="evidence" value="ECO:0007669"/>
    <property type="project" value="UniProtKB-KW"/>
</dbReference>
<reference evidence="7" key="1">
    <citation type="journal article" date="2019" name="Int. J. Syst. Evol. Microbiol.">
        <title>The Global Catalogue of Microorganisms (GCM) 10K type strain sequencing project: providing services to taxonomists for standard genome sequencing and annotation.</title>
        <authorList>
            <consortium name="The Broad Institute Genomics Platform"/>
            <consortium name="The Broad Institute Genome Sequencing Center for Infectious Disease"/>
            <person name="Wu L."/>
            <person name="Ma J."/>
        </authorList>
    </citation>
    <scope>NUCLEOTIDE SEQUENCE [LARGE SCALE GENOMIC DNA]</scope>
    <source>
        <strain evidence="7">CECT 7131</strain>
    </source>
</reference>
<proteinExistence type="inferred from homology"/>
<evidence type="ECO:0000313" key="6">
    <source>
        <dbReference type="EMBL" id="MDN3566981.1"/>
    </source>
</evidence>
<sequence>MIRLDRVSKSFGSVEALQDVSLTVAAGEFVAIVGASGCGKSTLLRLVAGLVPTTAGRVVLGGTAVTEPRADTAMVFQAATLLPWADVLRNVTFPLRLMRKAKGKMLGDTEARARALLATAGLAGFEHRLPRELSGGMQQRVAICRALLQDPRVLLMDEPFGALDALTREEMSLELLRIWQGREMAVVFVTHSIPEAVLLADRVVVMSPRPGRIAEIIEVGLPRPRSFEQEGSPAFQRAAQRIRALIYGGRVAHAA</sequence>
<evidence type="ECO:0000256" key="2">
    <source>
        <dbReference type="ARBA" id="ARBA00022448"/>
    </source>
</evidence>
<dbReference type="PANTHER" id="PTHR42788">
    <property type="entry name" value="TAURINE IMPORT ATP-BINDING PROTEIN-RELATED"/>
    <property type="match status" value="1"/>
</dbReference>
<dbReference type="InterPro" id="IPR027417">
    <property type="entry name" value="P-loop_NTPase"/>
</dbReference>